<dbReference type="RefSeq" id="WP_107754968.1">
    <property type="nucleotide sequence ID" value="NZ_QBKF01000019.1"/>
</dbReference>
<gene>
    <name evidence="8" type="ORF">DDE23_23775</name>
</gene>
<dbReference type="GO" id="GO:0016757">
    <property type="term" value="F:glycosyltransferase activity"/>
    <property type="evidence" value="ECO:0007669"/>
    <property type="project" value="UniProtKB-KW"/>
</dbReference>
<organism evidence="8 9">
    <name type="scientific">Pararhodobacter aggregans</name>
    <dbReference type="NCBI Taxonomy" id="404875"/>
    <lineage>
        <taxon>Bacteria</taxon>
        <taxon>Pseudomonadati</taxon>
        <taxon>Pseudomonadota</taxon>
        <taxon>Alphaproteobacteria</taxon>
        <taxon>Rhodobacterales</taxon>
        <taxon>Paracoccaceae</taxon>
        <taxon>Pararhodobacter</taxon>
    </lineage>
</organism>
<evidence type="ECO:0000259" key="7">
    <source>
        <dbReference type="PROSITE" id="PS52018"/>
    </source>
</evidence>
<dbReference type="PROSITE" id="PS52018">
    <property type="entry name" value="DART"/>
    <property type="match status" value="1"/>
</dbReference>
<dbReference type="GO" id="GO:0003677">
    <property type="term" value="F:DNA binding"/>
    <property type="evidence" value="ECO:0007669"/>
    <property type="project" value="UniProtKB-UniRule"/>
</dbReference>
<feature type="domain" description="DarT" evidence="7">
    <location>
        <begin position="17"/>
        <end position="198"/>
    </location>
</feature>
<dbReference type="AlphaFoldDB" id="A0A2T7UK19"/>
<dbReference type="InterPro" id="IPR029494">
    <property type="entry name" value="DarT"/>
</dbReference>
<evidence type="ECO:0000256" key="3">
    <source>
        <dbReference type="ARBA" id="ARBA00022679"/>
    </source>
</evidence>
<sequence length="209" mass="22947">MSAAERIQQIVAQRNIRFLLHFTFLRNVPAMLAHGIWPVADLEQAPFDALVPPSAPLNDRPAAVSLSIEAMSAVLFEKKGGGEPDAARAALFLDPAILWCEPCRFCATNAATRQMRDHTGWLGGPWGLRRFFDDPTEGLAPWLPVDPEAEVQVQGRIAPDHILGVWTSEREEAPALQALLDRLPGPERDVLLAPFTRDGGRIVPPLPRG</sequence>
<protein>
    <recommendedName>
        <fullName evidence="7">DarT domain-containing protein</fullName>
    </recommendedName>
</protein>
<name>A0A2T7UK19_9RHOB</name>
<dbReference type="GO" id="GO:0016779">
    <property type="term" value="F:nucleotidyltransferase activity"/>
    <property type="evidence" value="ECO:0007669"/>
    <property type="project" value="UniProtKB-KW"/>
</dbReference>
<proteinExistence type="inferred from homology"/>
<evidence type="ECO:0000256" key="2">
    <source>
        <dbReference type="ARBA" id="ARBA00022676"/>
    </source>
</evidence>
<comment type="caution">
    <text evidence="8">The sequence shown here is derived from an EMBL/GenBank/DDBJ whole genome shotgun (WGS) entry which is preliminary data.</text>
</comment>
<comment type="similarity">
    <text evidence="6">Belongs to the DarT ADP-ribosyltransferase family.</text>
</comment>
<dbReference type="OrthoDB" id="7876332at2"/>
<keyword evidence="5 6" id="KW-0238">DNA-binding</keyword>
<evidence type="ECO:0000256" key="5">
    <source>
        <dbReference type="ARBA" id="ARBA00023125"/>
    </source>
</evidence>
<reference evidence="8 9" key="1">
    <citation type="journal article" date="2011" name="Syst. Appl. Microbiol.">
        <title>Defluviimonas denitrificans gen. nov., sp. nov., and Pararhodobacter aggregans gen. nov., sp. nov., non-phototrophic Rhodobacteraceae from the biofilter of a marine aquaculture.</title>
        <authorList>
            <person name="Foesel B.U."/>
            <person name="Drake H.L."/>
            <person name="Schramm A."/>
        </authorList>
    </citation>
    <scope>NUCLEOTIDE SEQUENCE [LARGE SCALE GENOMIC DNA]</scope>
    <source>
        <strain evidence="8 9">D1-19</strain>
    </source>
</reference>
<accession>A0A2T7UK19</accession>
<comment type="caution">
    <text evidence="6">Lacks conserved residue(s) required for the propagation of feature annotation.</text>
</comment>
<keyword evidence="1 6" id="KW-1277">Toxin-antitoxin system</keyword>
<keyword evidence="2" id="KW-0328">Glycosyltransferase</keyword>
<keyword evidence="3" id="KW-0808">Transferase</keyword>
<evidence type="ECO:0000313" key="9">
    <source>
        <dbReference type="Proteomes" id="UP000244810"/>
    </source>
</evidence>
<dbReference type="EMBL" id="QDDR01000019">
    <property type="protein sequence ID" value="PVE45032.1"/>
    <property type="molecule type" value="Genomic_DNA"/>
</dbReference>
<keyword evidence="9" id="KW-1185">Reference proteome</keyword>
<evidence type="ECO:0000256" key="6">
    <source>
        <dbReference type="PROSITE-ProRule" id="PRU01362"/>
    </source>
</evidence>
<dbReference type="Proteomes" id="UP000244810">
    <property type="component" value="Unassembled WGS sequence"/>
</dbReference>
<evidence type="ECO:0000256" key="4">
    <source>
        <dbReference type="ARBA" id="ARBA00022695"/>
    </source>
</evidence>
<evidence type="ECO:0000313" key="8">
    <source>
        <dbReference type="EMBL" id="PVE45032.1"/>
    </source>
</evidence>
<keyword evidence="4" id="KW-0548">Nucleotidyltransferase</keyword>
<evidence type="ECO:0000256" key="1">
    <source>
        <dbReference type="ARBA" id="ARBA00022649"/>
    </source>
</evidence>